<dbReference type="InterPro" id="IPR035952">
    <property type="entry name" value="Rhomboid-like_sf"/>
</dbReference>
<feature type="transmembrane region" description="Helical" evidence="7">
    <location>
        <begin position="154"/>
        <end position="174"/>
    </location>
</feature>
<dbReference type="PANTHER" id="PTHR43066:SF26">
    <property type="entry name" value="RHOMBOID PROTEASE GLPG"/>
    <property type="match status" value="1"/>
</dbReference>
<keyword evidence="5 7" id="KW-1133">Transmembrane helix</keyword>
<dbReference type="EMBL" id="CP095855">
    <property type="protein sequence ID" value="UPK72064.1"/>
    <property type="molecule type" value="Genomic_DNA"/>
</dbReference>
<evidence type="ECO:0000256" key="6">
    <source>
        <dbReference type="ARBA" id="ARBA00023136"/>
    </source>
</evidence>
<keyword evidence="3" id="KW-0997">Cell inner membrane</keyword>
<dbReference type="PANTHER" id="PTHR43066">
    <property type="entry name" value="RHOMBOID-RELATED PROTEIN"/>
    <property type="match status" value="1"/>
</dbReference>
<protein>
    <submittedName>
        <fullName evidence="9">Rhomboid family intramembrane serine protease</fullName>
    </submittedName>
</protein>
<feature type="transmembrane region" description="Helical" evidence="7">
    <location>
        <begin position="181"/>
        <end position="202"/>
    </location>
</feature>
<dbReference type="GO" id="GO:0006508">
    <property type="term" value="P:proteolysis"/>
    <property type="evidence" value="ECO:0007669"/>
    <property type="project" value="UniProtKB-KW"/>
</dbReference>
<dbReference type="Pfam" id="PF01694">
    <property type="entry name" value="Rhomboid"/>
    <property type="match status" value="1"/>
</dbReference>
<keyword evidence="9" id="KW-0378">Hydrolase</keyword>
<dbReference type="Proteomes" id="UP000830198">
    <property type="component" value="Chromosome"/>
</dbReference>
<feature type="domain" description="Peptidase S54 rhomboid" evidence="8">
    <location>
        <begin position="88"/>
        <end position="237"/>
    </location>
</feature>
<evidence type="ECO:0000256" key="3">
    <source>
        <dbReference type="ARBA" id="ARBA00022519"/>
    </source>
</evidence>
<keyword evidence="9" id="KW-0645">Protease</keyword>
<name>A0ABY4I7K0_CHIFI</name>
<feature type="transmembrane region" description="Helical" evidence="7">
    <location>
        <begin position="87"/>
        <end position="115"/>
    </location>
</feature>
<evidence type="ECO:0000313" key="9">
    <source>
        <dbReference type="EMBL" id="UPK72064.1"/>
    </source>
</evidence>
<evidence type="ECO:0000256" key="2">
    <source>
        <dbReference type="ARBA" id="ARBA00022475"/>
    </source>
</evidence>
<evidence type="ECO:0000256" key="5">
    <source>
        <dbReference type="ARBA" id="ARBA00022989"/>
    </source>
</evidence>
<dbReference type="GO" id="GO:0008233">
    <property type="term" value="F:peptidase activity"/>
    <property type="evidence" value="ECO:0007669"/>
    <property type="project" value="UniProtKB-KW"/>
</dbReference>
<feature type="transmembrane region" description="Helical" evidence="7">
    <location>
        <begin position="222"/>
        <end position="240"/>
    </location>
</feature>
<evidence type="ECO:0000259" key="8">
    <source>
        <dbReference type="Pfam" id="PF01694"/>
    </source>
</evidence>
<evidence type="ECO:0000256" key="4">
    <source>
        <dbReference type="ARBA" id="ARBA00022692"/>
    </source>
</evidence>
<keyword evidence="2" id="KW-1003">Cell membrane</keyword>
<feature type="transmembrane region" description="Helical" evidence="7">
    <location>
        <begin position="12"/>
        <end position="33"/>
    </location>
</feature>
<organism evidence="9 10">
    <name type="scientific">Chitinophaga filiformis</name>
    <name type="common">Myxococcus filiformis</name>
    <name type="synonym">Flexibacter filiformis</name>
    <dbReference type="NCBI Taxonomy" id="104663"/>
    <lineage>
        <taxon>Bacteria</taxon>
        <taxon>Pseudomonadati</taxon>
        <taxon>Bacteroidota</taxon>
        <taxon>Chitinophagia</taxon>
        <taxon>Chitinophagales</taxon>
        <taxon>Chitinophagaceae</taxon>
        <taxon>Chitinophaga</taxon>
    </lineage>
</organism>
<gene>
    <name evidence="9" type="ORF">MYF79_12295</name>
</gene>
<sequence length="255" mass="27807">MLLPIGDDNRDRTIIPIVNYMLIALNILVFIFFQQGGANPYFTFSYAAVPAEILTGQDIVTPDQVMIDPYTGKAFPMPGLQVTGIPVFFTLLTSMFLHGGWAHLGGNMLFLAIFGDNVENAMGHRNYLIFYLLCGMLAGFTHVCSTFILGQNLLIPVMGASGAISAVLAGYMVLFPHKKVFVLLLFFVVSVPALIVVGLWFIFQLVNGLGALGGQEAGNVAYAAHIGGFIFGLLLVKKFAKKFLLLRSRSAKRYS</sequence>
<dbReference type="Gene3D" id="1.20.1540.10">
    <property type="entry name" value="Rhomboid-like"/>
    <property type="match status" value="1"/>
</dbReference>
<evidence type="ECO:0000313" key="10">
    <source>
        <dbReference type="Proteomes" id="UP000830198"/>
    </source>
</evidence>
<feature type="transmembrane region" description="Helical" evidence="7">
    <location>
        <begin position="127"/>
        <end position="148"/>
    </location>
</feature>
<dbReference type="RefSeq" id="WP_247814150.1">
    <property type="nucleotide sequence ID" value="NZ_CP095855.1"/>
</dbReference>
<accession>A0ABY4I7K0</accession>
<evidence type="ECO:0000256" key="1">
    <source>
        <dbReference type="ARBA" id="ARBA00004141"/>
    </source>
</evidence>
<evidence type="ECO:0000256" key="7">
    <source>
        <dbReference type="SAM" id="Phobius"/>
    </source>
</evidence>
<dbReference type="SUPFAM" id="SSF144091">
    <property type="entry name" value="Rhomboid-like"/>
    <property type="match status" value="1"/>
</dbReference>
<keyword evidence="10" id="KW-1185">Reference proteome</keyword>
<reference evidence="9 10" key="1">
    <citation type="submission" date="2022-04" db="EMBL/GenBank/DDBJ databases">
        <title>The arsenic-methylating capacity of Chitinophaga filiformis YT5 during chitin decomposition.</title>
        <authorList>
            <person name="Chen G."/>
            <person name="Liang Y."/>
        </authorList>
    </citation>
    <scope>NUCLEOTIDE SEQUENCE [LARGE SCALE GENOMIC DNA]</scope>
    <source>
        <strain evidence="9 10">YT5</strain>
    </source>
</reference>
<proteinExistence type="predicted"/>
<dbReference type="InterPro" id="IPR022764">
    <property type="entry name" value="Peptidase_S54_rhomboid_dom"/>
</dbReference>
<keyword evidence="6 7" id="KW-0472">Membrane</keyword>
<comment type="subcellular location">
    <subcellularLocation>
        <location evidence="1">Membrane</location>
        <topology evidence="1">Multi-pass membrane protein</topology>
    </subcellularLocation>
</comment>
<keyword evidence="4 7" id="KW-0812">Transmembrane</keyword>